<keyword evidence="6" id="KW-1185">Reference proteome</keyword>
<sequence>MDDKEQTVVQSIEYMKQHLQEELTSEQIAANAGYSVYHFTRTFKEVTGVSPRQYLSAIRIQKGKQQLIDSSNYSVLRTVLQVGFKSIGTFSSRFKHNVGLSPKQFSSETKRLAVFMESQTEYSLIDRLLPTKPTVSCHVKVPFSFNGIIFVGLFRRQIPDEAPVTGTAITRSTPFCTFTGLGPGTYYLMAAALPWSVNIKDYFVPDNCLRSKYEQPLVITEDSELEVSLTLRNPQPYDPPILINLPLLLFQKLNKTANGKKI</sequence>
<keyword evidence="2 5" id="KW-0238">DNA-binding</keyword>
<dbReference type="Proteomes" id="UP000182347">
    <property type="component" value="Unassembled WGS sequence"/>
</dbReference>
<evidence type="ECO:0000313" key="5">
    <source>
        <dbReference type="EMBL" id="SDL63865.1"/>
    </source>
</evidence>
<evidence type="ECO:0000256" key="2">
    <source>
        <dbReference type="ARBA" id="ARBA00023125"/>
    </source>
</evidence>
<gene>
    <name evidence="5" type="ORF">SAMN05216244_0224</name>
</gene>
<evidence type="ECO:0000256" key="3">
    <source>
        <dbReference type="ARBA" id="ARBA00023163"/>
    </source>
</evidence>
<protein>
    <submittedName>
        <fullName evidence="5">AraC-type DNA-binding protein</fullName>
    </submittedName>
</protein>
<dbReference type="PANTHER" id="PTHR43280:SF28">
    <property type="entry name" value="HTH-TYPE TRANSCRIPTIONAL ACTIVATOR RHAS"/>
    <property type="match status" value="1"/>
</dbReference>
<reference evidence="6" key="1">
    <citation type="submission" date="2016-10" db="EMBL/GenBank/DDBJ databases">
        <authorList>
            <person name="Varghese N."/>
            <person name="Submissions S."/>
        </authorList>
    </citation>
    <scope>NUCLEOTIDE SEQUENCE [LARGE SCALE GENOMIC DNA]</scope>
    <source>
        <strain evidence="6">CGMCC 1.6199</strain>
    </source>
</reference>
<dbReference type="PROSITE" id="PS01124">
    <property type="entry name" value="HTH_ARAC_FAMILY_2"/>
    <property type="match status" value="1"/>
</dbReference>
<dbReference type="Gene3D" id="1.10.10.60">
    <property type="entry name" value="Homeodomain-like"/>
    <property type="match status" value="2"/>
</dbReference>
<name>A0A1G9LQU6_9BACI</name>
<dbReference type="Pfam" id="PF12833">
    <property type="entry name" value="HTH_18"/>
    <property type="match status" value="1"/>
</dbReference>
<dbReference type="STRING" id="482461.SAMN05216244_0224"/>
<dbReference type="SUPFAM" id="SSF46689">
    <property type="entry name" value="Homeodomain-like"/>
    <property type="match status" value="2"/>
</dbReference>
<evidence type="ECO:0000256" key="1">
    <source>
        <dbReference type="ARBA" id="ARBA00023015"/>
    </source>
</evidence>
<dbReference type="AlphaFoldDB" id="A0A1G9LQU6"/>
<feature type="domain" description="HTH araC/xylS-type" evidence="4">
    <location>
        <begin position="9"/>
        <end position="108"/>
    </location>
</feature>
<proteinExistence type="predicted"/>
<dbReference type="EMBL" id="FNHF01000001">
    <property type="protein sequence ID" value="SDL63865.1"/>
    <property type="molecule type" value="Genomic_DNA"/>
</dbReference>
<accession>A0A1G9LQU6</accession>
<evidence type="ECO:0000259" key="4">
    <source>
        <dbReference type="PROSITE" id="PS01124"/>
    </source>
</evidence>
<evidence type="ECO:0000313" key="6">
    <source>
        <dbReference type="Proteomes" id="UP000182347"/>
    </source>
</evidence>
<dbReference type="GO" id="GO:0003700">
    <property type="term" value="F:DNA-binding transcription factor activity"/>
    <property type="evidence" value="ECO:0007669"/>
    <property type="project" value="InterPro"/>
</dbReference>
<keyword evidence="3" id="KW-0804">Transcription</keyword>
<dbReference type="InterPro" id="IPR018060">
    <property type="entry name" value="HTH_AraC"/>
</dbReference>
<dbReference type="PANTHER" id="PTHR43280">
    <property type="entry name" value="ARAC-FAMILY TRANSCRIPTIONAL REGULATOR"/>
    <property type="match status" value="1"/>
</dbReference>
<dbReference type="RefSeq" id="WP_074597041.1">
    <property type="nucleotide sequence ID" value="NZ_FNHF01000001.1"/>
</dbReference>
<dbReference type="InterPro" id="IPR009057">
    <property type="entry name" value="Homeodomain-like_sf"/>
</dbReference>
<dbReference type="OrthoDB" id="183331at2"/>
<dbReference type="GO" id="GO:0043565">
    <property type="term" value="F:sequence-specific DNA binding"/>
    <property type="evidence" value="ECO:0007669"/>
    <property type="project" value="InterPro"/>
</dbReference>
<organism evidence="5 6">
    <name type="scientific">Sediminibacillus halophilus</name>
    <dbReference type="NCBI Taxonomy" id="482461"/>
    <lineage>
        <taxon>Bacteria</taxon>
        <taxon>Bacillati</taxon>
        <taxon>Bacillota</taxon>
        <taxon>Bacilli</taxon>
        <taxon>Bacillales</taxon>
        <taxon>Bacillaceae</taxon>
        <taxon>Sediminibacillus</taxon>
    </lineage>
</organism>
<dbReference type="SMART" id="SM00342">
    <property type="entry name" value="HTH_ARAC"/>
    <property type="match status" value="1"/>
</dbReference>
<keyword evidence="1" id="KW-0805">Transcription regulation</keyword>